<keyword evidence="1" id="KW-0812">Transmembrane</keyword>
<dbReference type="Proteomes" id="UP000688947">
    <property type="component" value="Unassembled WGS sequence"/>
</dbReference>
<evidence type="ECO:0000256" key="1">
    <source>
        <dbReference type="SAM" id="Phobius"/>
    </source>
</evidence>
<organism evidence="2 3">
    <name type="scientific">Phytophthora cactorum</name>
    <dbReference type="NCBI Taxonomy" id="29920"/>
    <lineage>
        <taxon>Eukaryota</taxon>
        <taxon>Sar</taxon>
        <taxon>Stramenopiles</taxon>
        <taxon>Oomycota</taxon>
        <taxon>Peronosporomycetes</taxon>
        <taxon>Peronosporales</taxon>
        <taxon>Peronosporaceae</taxon>
        <taxon>Phytophthora</taxon>
    </lineage>
</organism>
<dbReference type="VEuPathDB" id="FungiDB:PC110_g5943"/>
<dbReference type="AlphaFoldDB" id="A0A8T1UJN1"/>
<accession>A0A8T1UJN1</accession>
<protein>
    <submittedName>
        <fullName evidence="2">Uncharacterized protein</fullName>
    </submittedName>
</protein>
<keyword evidence="1" id="KW-0472">Membrane</keyword>
<proteinExistence type="predicted"/>
<evidence type="ECO:0000313" key="2">
    <source>
        <dbReference type="EMBL" id="KAG6961574.1"/>
    </source>
</evidence>
<reference evidence="2" key="1">
    <citation type="submission" date="2021-01" db="EMBL/GenBank/DDBJ databases">
        <title>Phytophthora aleatoria, a newly-described species from Pinus radiata is distinct from Phytophthora cactorum isolates based on comparative genomics.</title>
        <authorList>
            <person name="Mcdougal R."/>
            <person name="Panda P."/>
            <person name="Williams N."/>
            <person name="Studholme D.J."/>
        </authorList>
    </citation>
    <scope>NUCLEOTIDE SEQUENCE</scope>
    <source>
        <strain evidence="2">NZFS 3830</strain>
    </source>
</reference>
<keyword evidence="1" id="KW-1133">Transmembrane helix</keyword>
<gene>
    <name evidence="2" type="ORF">JG687_00007635</name>
</gene>
<comment type="caution">
    <text evidence="2">The sequence shown here is derived from an EMBL/GenBank/DDBJ whole genome shotgun (WGS) entry which is preliminary data.</text>
</comment>
<evidence type="ECO:0000313" key="3">
    <source>
        <dbReference type="Proteomes" id="UP000688947"/>
    </source>
</evidence>
<dbReference type="EMBL" id="JAENGZ010000344">
    <property type="protein sequence ID" value="KAG6961574.1"/>
    <property type="molecule type" value="Genomic_DNA"/>
</dbReference>
<dbReference type="OrthoDB" id="98688at2759"/>
<sequence length="220" mass="25316">MAIDEIIAEIASLVYRTARGQVYEVCEIEWNEFMESEAPESKRGKMEWIDGEIVLVELGTTEYGIFVGTLASYFFLTTMMFARTIDLIWATVRLPNLPSGWRWCQWQTLKVEVGHLRQWGNDRGQLDWKANEWATIPGVNYILYVAVEDHMASATNKLYTVVRTNQRLPVQNPIPIEAPQTVVKFDSRLLLGLTPRAQLPTRPPFPVHAILQNTQQVFLY</sequence>
<name>A0A8T1UJN1_9STRA</name>
<feature type="transmembrane region" description="Helical" evidence="1">
    <location>
        <begin position="63"/>
        <end position="82"/>
    </location>
</feature>